<dbReference type="PANTHER" id="PTHR37823">
    <property type="entry name" value="CYTOCHROME C-553-LIKE"/>
    <property type="match status" value="1"/>
</dbReference>
<organism evidence="8 9">
    <name type="scientific">Pontiella sulfatireligans</name>
    <dbReference type="NCBI Taxonomy" id="2750658"/>
    <lineage>
        <taxon>Bacteria</taxon>
        <taxon>Pseudomonadati</taxon>
        <taxon>Kiritimatiellota</taxon>
        <taxon>Kiritimatiellia</taxon>
        <taxon>Kiritimatiellales</taxon>
        <taxon>Pontiellaceae</taxon>
        <taxon>Pontiella</taxon>
    </lineage>
</organism>
<keyword evidence="9" id="KW-1185">Reference proteome</keyword>
<dbReference type="AlphaFoldDB" id="A0A6C2UGG5"/>
<evidence type="ECO:0000256" key="2">
    <source>
        <dbReference type="ARBA" id="ARBA00022617"/>
    </source>
</evidence>
<keyword evidence="1" id="KW-0813">Transport</keyword>
<reference evidence="8 9" key="1">
    <citation type="submission" date="2019-04" db="EMBL/GenBank/DDBJ databases">
        <authorList>
            <person name="Van Vliet M D."/>
        </authorList>
    </citation>
    <scope>NUCLEOTIDE SEQUENCE [LARGE SCALE GENOMIC DNA]</scope>
    <source>
        <strain evidence="8 9">F21</strain>
    </source>
</reference>
<feature type="domain" description="Cytochrome c" evidence="7">
    <location>
        <begin position="270"/>
        <end position="365"/>
    </location>
</feature>
<keyword evidence="3 6" id="KW-0479">Metal-binding</keyword>
<evidence type="ECO:0000259" key="7">
    <source>
        <dbReference type="PROSITE" id="PS51007"/>
    </source>
</evidence>
<keyword evidence="2 6" id="KW-0349">Heme</keyword>
<dbReference type="Gene3D" id="1.10.760.10">
    <property type="entry name" value="Cytochrome c-like domain"/>
    <property type="match status" value="4"/>
</dbReference>
<dbReference type="InterPro" id="IPR036280">
    <property type="entry name" value="Multihaem_cyt_sf"/>
</dbReference>
<accession>A0A6C2UGG5</accession>
<dbReference type="InterPro" id="IPR051811">
    <property type="entry name" value="Cytochrome_c550/c551-like"/>
</dbReference>
<dbReference type="GO" id="GO:0009055">
    <property type="term" value="F:electron transfer activity"/>
    <property type="evidence" value="ECO:0007669"/>
    <property type="project" value="InterPro"/>
</dbReference>
<sequence length="586" mass="63867">MIKDYRILFILALAGFVLLGASLFKAFDQDFTKHQKNYYKQLDVEDYTVEIKQVNVKTPGKVLIDRCQSCHIGASNPDAAGFEPPLAAHPPIVPGVEKDPHDFAKIGCVVCHDGSGRDLDIHAAHGELHGWPAPLLKGEIAQANCVRCHAMEDGTLAGAEHYVKGQELFLEKACWGCHTIAGISSSSQAPELTDAGGKFSFDYLVESMVDPSANIANSKMPTFGWVHDEETVAAIATYLKGQQKDRLRSADSAPIGYIKPKSDLARIDSPSVAAGRSLFAGAPYEGSVAKGGCVNCHAIRNSDGDLAGGNIGPELTWTIRSRGSKYVKEHIVNSRSHVADSIMPTFKDYNDAELESLVSYLSTLDYKLGSKTDGPKLYDTYCVSCHGEDLNGEGKIAAMLDPLPRDFSKYQFVASYDKRFKDSIRDGVKGTAMPAWKDIMSDQQIETLVGFIKDKSLSGHDGFRRMEVTLPAIGDKERQDYRNKGLVVEAGNPEDGHEAFQKFCTSCHGKLANGKGPNAYDLEHPLPRNLINAAFMNQAAVNDARLYESILLGVAGTPMPAHDHLSDQTILDIIAFIRANTTEEAK</sequence>
<evidence type="ECO:0000256" key="1">
    <source>
        <dbReference type="ARBA" id="ARBA00022448"/>
    </source>
</evidence>
<keyword evidence="4" id="KW-0249">Electron transport</keyword>
<dbReference type="EMBL" id="CAAHFH010000001">
    <property type="protein sequence ID" value="VGO19302.1"/>
    <property type="molecule type" value="Genomic_DNA"/>
</dbReference>
<dbReference type="InterPro" id="IPR036909">
    <property type="entry name" value="Cyt_c-like_dom_sf"/>
</dbReference>
<dbReference type="GO" id="GO:0046872">
    <property type="term" value="F:metal ion binding"/>
    <property type="evidence" value="ECO:0007669"/>
    <property type="project" value="UniProtKB-KW"/>
</dbReference>
<dbReference type="PROSITE" id="PS51007">
    <property type="entry name" value="CYTC"/>
    <property type="match status" value="4"/>
</dbReference>
<evidence type="ECO:0000256" key="4">
    <source>
        <dbReference type="ARBA" id="ARBA00022982"/>
    </source>
</evidence>
<name>A0A6C2UGG5_9BACT</name>
<dbReference type="SUPFAM" id="SSF48695">
    <property type="entry name" value="Multiheme cytochromes"/>
    <property type="match status" value="1"/>
</dbReference>
<evidence type="ECO:0000313" key="9">
    <source>
        <dbReference type="Proteomes" id="UP000346198"/>
    </source>
</evidence>
<dbReference type="Proteomes" id="UP000346198">
    <property type="component" value="Unassembled WGS sequence"/>
</dbReference>
<feature type="domain" description="Cytochrome c" evidence="7">
    <location>
        <begin position="491"/>
        <end position="581"/>
    </location>
</feature>
<feature type="domain" description="Cytochrome c" evidence="7">
    <location>
        <begin position="160"/>
        <end position="243"/>
    </location>
</feature>
<evidence type="ECO:0000256" key="3">
    <source>
        <dbReference type="ARBA" id="ARBA00022723"/>
    </source>
</evidence>
<proteinExistence type="predicted"/>
<feature type="domain" description="Cytochrome c" evidence="7">
    <location>
        <begin position="369"/>
        <end position="456"/>
    </location>
</feature>
<protein>
    <recommendedName>
        <fullName evidence="7">Cytochrome c domain-containing protein</fullName>
    </recommendedName>
</protein>
<dbReference type="Pfam" id="PF00034">
    <property type="entry name" value="Cytochrom_C"/>
    <property type="match status" value="3"/>
</dbReference>
<keyword evidence="5 6" id="KW-0408">Iron</keyword>
<evidence type="ECO:0000256" key="6">
    <source>
        <dbReference type="PROSITE-ProRule" id="PRU00433"/>
    </source>
</evidence>
<gene>
    <name evidence="8" type="ORF">SCARR_01360</name>
</gene>
<dbReference type="RefSeq" id="WP_136060716.1">
    <property type="nucleotide sequence ID" value="NZ_CAAHFH010000001.1"/>
</dbReference>
<dbReference type="Pfam" id="PF13442">
    <property type="entry name" value="Cytochrome_CBB3"/>
    <property type="match status" value="1"/>
</dbReference>
<dbReference type="PANTHER" id="PTHR37823:SF1">
    <property type="entry name" value="CYTOCHROME C-553-LIKE"/>
    <property type="match status" value="1"/>
</dbReference>
<evidence type="ECO:0000256" key="5">
    <source>
        <dbReference type="ARBA" id="ARBA00023004"/>
    </source>
</evidence>
<dbReference type="SUPFAM" id="SSF46626">
    <property type="entry name" value="Cytochrome c"/>
    <property type="match status" value="4"/>
</dbReference>
<dbReference type="InterPro" id="IPR009056">
    <property type="entry name" value="Cyt_c-like_dom"/>
</dbReference>
<dbReference type="GO" id="GO:0020037">
    <property type="term" value="F:heme binding"/>
    <property type="evidence" value="ECO:0007669"/>
    <property type="project" value="InterPro"/>
</dbReference>
<evidence type="ECO:0000313" key="8">
    <source>
        <dbReference type="EMBL" id="VGO19302.1"/>
    </source>
</evidence>